<dbReference type="RefSeq" id="WP_207845769.1">
    <property type="nucleotide sequence ID" value="NZ_JAFVMH010000003.1"/>
</dbReference>
<organism evidence="1 2">
    <name type="scientific">Acetobacter garciniae</name>
    <dbReference type="NCBI Taxonomy" id="2817435"/>
    <lineage>
        <taxon>Bacteria</taxon>
        <taxon>Pseudomonadati</taxon>
        <taxon>Pseudomonadota</taxon>
        <taxon>Alphaproteobacteria</taxon>
        <taxon>Acetobacterales</taxon>
        <taxon>Acetobacteraceae</taxon>
        <taxon>Acetobacter</taxon>
    </lineage>
</organism>
<dbReference type="Gene3D" id="3.60.20.40">
    <property type="match status" value="1"/>
</dbReference>
<reference evidence="1" key="1">
    <citation type="submission" date="2021-03" db="EMBL/GenBank/DDBJ databases">
        <title>The complete genome sequence of Acetobacter sp. TBRC 12339.</title>
        <authorList>
            <person name="Charoenyingcharoen P."/>
            <person name="Yukphan P."/>
        </authorList>
    </citation>
    <scope>NUCLEOTIDE SEQUENCE</scope>
    <source>
        <strain evidence="1">TBRC 12339</strain>
    </source>
</reference>
<name>A0A939HNM2_9PROT</name>
<proteinExistence type="predicted"/>
<keyword evidence="2" id="KW-1185">Reference proteome</keyword>
<accession>A0A939HNM2</accession>
<dbReference type="Gene3D" id="1.10.246.130">
    <property type="match status" value="1"/>
</dbReference>
<dbReference type="Proteomes" id="UP000664073">
    <property type="component" value="Unassembled WGS sequence"/>
</dbReference>
<dbReference type="InterPro" id="IPR052896">
    <property type="entry name" value="GGT-like_enzyme"/>
</dbReference>
<gene>
    <name evidence="1" type="ORF">J2D77_08025</name>
</gene>
<dbReference type="InterPro" id="IPR043138">
    <property type="entry name" value="GGT_lsub"/>
</dbReference>
<dbReference type="AlphaFoldDB" id="A0A939HNM2"/>
<dbReference type="PANTHER" id="PTHR43881:SF1">
    <property type="entry name" value="GAMMA-GLUTAMYLTRANSPEPTIDASE (AFU_ORTHOLOGUE AFUA_4G13580)"/>
    <property type="match status" value="1"/>
</dbReference>
<dbReference type="SUPFAM" id="SSF56235">
    <property type="entry name" value="N-terminal nucleophile aminohydrolases (Ntn hydrolases)"/>
    <property type="match status" value="1"/>
</dbReference>
<dbReference type="PRINTS" id="PR01210">
    <property type="entry name" value="GGTRANSPTASE"/>
</dbReference>
<dbReference type="InterPro" id="IPR029055">
    <property type="entry name" value="Ntn_hydrolases_N"/>
</dbReference>
<dbReference type="InterPro" id="IPR043137">
    <property type="entry name" value="GGT_ssub_C"/>
</dbReference>
<dbReference type="PANTHER" id="PTHR43881">
    <property type="entry name" value="GAMMA-GLUTAMYLTRANSPEPTIDASE (AFU_ORTHOLOGUE AFUA_4G13580)"/>
    <property type="match status" value="1"/>
</dbReference>
<sequence length="596" mass="64425">MKNFTTRPELSGTFGAISATHWLGAAVGSSVLERGGNAFDAAVACGFVLQIVEPHLNGPGGDVVMIVKAAGEDAPVVICGQGVAPQAATMQAFDALNLKMIPGTGLLPAVVPGAFDAWMLLLRDYGTWTVEDVLAYAISYAEKGFPLLSRAVASIVPVADLFREEWPSSAEIWLPGNALPRPREIMFTPAIANTYKRIIHEAKSRSADRIEQIEAARAAFYSGFVAEAIDSFYRKAELFDTTGRRNGGLLRGSDMANWRATKEKSVSLEFRGLRVHKAGPWSQGPVFLQQLSLLQQFDLERLVAVGGDQFIHMVVECAKLAFADREAFYGDPAATDIPIETLLSDEYARERAKLVGPNASLEWNASYLQNAAERLGVIAGLAGSEVPAGPGGGEVTFAAVPEIEGDTVHLDIADRFGNVISATPSGGWLQSSPAVPGLGFSLSTRGQMFWLDERLPSCLRPGTRPRTTLTPTLVTREAEGMLAFGTPGGDQQDQWPLTVFLRHVLGGQGLQEAIDGPMFHSKHWPSSFYPRDYELGRILIEDRFGTDVAARLSERGHKVSVDGSWSLGRICAVERRAGLLFAGATPRHMQSYAIVR</sequence>
<dbReference type="Pfam" id="PF01019">
    <property type="entry name" value="G_glu_transpept"/>
    <property type="match status" value="1"/>
</dbReference>
<comment type="caution">
    <text evidence="1">The sequence shown here is derived from an EMBL/GenBank/DDBJ whole genome shotgun (WGS) entry which is preliminary data.</text>
</comment>
<dbReference type="EMBL" id="JAFVMH010000003">
    <property type="protein sequence ID" value="MBO1325094.1"/>
    <property type="molecule type" value="Genomic_DNA"/>
</dbReference>
<protein>
    <submittedName>
        <fullName evidence="1">Gamma-glutamyltransferase</fullName>
    </submittedName>
</protein>
<evidence type="ECO:0000313" key="2">
    <source>
        <dbReference type="Proteomes" id="UP000664073"/>
    </source>
</evidence>
<evidence type="ECO:0000313" key="1">
    <source>
        <dbReference type="EMBL" id="MBO1325094.1"/>
    </source>
</evidence>